<keyword evidence="2 4" id="KW-0863">Zinc-finger</keyword>
<dbReference type="Proteomes" id="UP000078542">
    <property type="component" value="Unassembled WGS sequence"/>
</dbReference>
<evidence type="ECO:0000256" key="3">
    <source>
        <dbReference type="ARBA" id="ARBA00022833"/>
    </source>
</evidence>
<dbReference type="AlphaFoldDB" id="A0A151IP69"/>
<proteinExistence type="predicted"/>
<reference evidence="6 7" key="1">
    <citation type="submission" date="2016-03" db="EMBL/GenBank/DDBJ databases">
        <title>Cyphomyrmex costatus WGS genome.</title>
        <authorList>
            <person name="Nygaard S."/>
            <person name="Hu H."/>
            <person name="Boomsma J."/>
            <person name="Zhang G."/>
        </authorList>
    </citation>
    <scope>NUCLEOTIDE SEQUENCE [LARGE SCALE GENOMIC DNA]</scope>
    <source>
        <strain evidence="6">MS0001</strain>
        <tissue evidence="6">Whole body</tissue>
    </source>
</reference>
<organism evidence="6 7">
    <name type="scientific">Cyphomyrmex costatus</name>
    <dbReference type="NCBI Taxonomy" id="456900"/>
    <lineage>
        <taxon>Eukaryota</taxon>
        <taxon>Metazoa</taxon>
        <taxon>Ecdysozoa</taxon>
        <taxon>Arthropoda</taxon>
        <taxon>Hexapoda</taxon>
        <taxon>Insecta</taxon>
        <taxon>Pterygota</taxon>
        <taxon>Neoptera</taxon>
        <taxon>Endopterygota</taxon>
        <taxon>Hymenoptera</taxon>
        <taxon>Apocrita</taxon>
        <taxon>Aculeata</taxon>
        <taxon>Formicoidea</taxon>
        <taxon>Formicidae</taxon>
        <taxon>Myrmicinae</taxon>
        <taxon>Cyphomyrmex</taxon>
    </lineage>
</organism>
<keyword evidence="7" id="KW-1185">Reference proteome</keyword>
<evidence type="ECO:0000259" key="5">
    <source>
        <dbReference type="PROSITE" id="PS50808"/>
    </source>
</evidence>
<sequence>KKSILWKYFIRTEIGGRCKMCQTEVKTSGNTINLINHLKRKHKKVLKETSQINKLKKRRMQCKNVISNFMKI</sequence>
<dbReference type="SUPFAM" id="SSF57667">
    <property type="entry name" value="beta-beta-alpha zinc fingers"/>
    <property type="match status" value="1"/>
</dbReference>
<dbReference type="GO" id="GO:0008270">
    <property type="term" value="F:zinc ion binding"/>
    <property type="evidence" value="ECO:0007669"/>
    <property type="project" value="UniProtKB-KW"/>
</dbReference>
<dbReference type="GO" id="GO:0003677">
    <property type="term" value="F:DNA binding"/>
    <property type="evidence" value="ECO:0007669"/>
    <property type="project" value="InterPro"/>
</dbReference>
<name>A0A151IP69_9HYME</name>
<gene>
    <name evidence="6" type="ORF">ALC62_01462</name>
</gene>
<dbReference type="SMART" id="SM00614">
    <property type="entry name" value="ZnF_BED"/>
    <property type="match status" value="1"/>
</dbReference>
<feature type="domain" description="BED-type" evidence="5">
    <location>
        <begin position="1"/>
        <end position="49"/>
    </location>
</feature>
<evidence type="ECO:0000313" key="6">
    <source>
        <dbReference type="EMBL" id="KYN07564.1"/>
    </source>
</evidence>
<keyword evidence="1" id="KW-0479">Metal-binding</keyword>
<dbReference type="InterPro" id="IPR036236">
    <property type="entry name" value="Znf_C2H2_sf"/>
</dbReference>
<accession>A0A151IP69</accession>
<evidence type="ECO:0000313" key="7">
    <source>
        <dbReference type="Proteomes" id="UP000078542"/>
    </source>
</evidence>
<protein>
    <recommendedName>
        <fullName evidence="5">BED-type domain-containing protein</fullName>
    </recommendedName>
</protein>
<dbReference type="InterPro" id="IPR003656">
    <property type="entry name" value="Znf_BED"/>
</dbReference>
<keyword evidence="3" id="KW-0862">Zinc</keyword>
<dbReference type="Pfam" id="PF02892">
    <property type="entry name" value="zf-BED"/>
    <property type="match status" value="1"/>
</dbReference>
<evidence type="ECO:0000256" key="1">
    <source>
        <dbReference type="ARBA" id="ARBA00022723"/>
    </source>
</evidence>
<evidence type="ECO:0000256" key="4">
    <source>
        <dbReference type="PROSITE-ProRule" id="PRU00027"/>
    </source>
</evidence>
<dbReference type="PROSITE" id="PS50808">
    <property type="entry name" value="ZF_BED"/>
    <property type="match status" value="1"/>
</dbReference>
<feature type="non-terminal residue" evidence="6">
    <location>
        <position position="1"/>
    </location>
</feature>
<dbReference type="EMBL" id="KQ976882">
    <property type="protein sequence ID" value="KYN07564.1"/>
    <property type="molecule type" value="Genomic_DNA"/>
</dbReference>
<evidence type="ECO:0000256" key="2">
    <source>
        <dbReference type="ARBA" id="ARBA00022771"/>
    </source>
</evidence>